<evidence type="ECO:0000256" key="1">
    <source>
        <dbReference type="ARBA" id="ARBA00004651"/>
    </source>
</evidence>
<feature type="transmembrane region" description="Helical" evidence="9">
    <location>
        <begin position="64"/>
        <end position="86"/>
    </location>
</feature>
<evidence type="ECO:0000256" key="9">
    <source>
        <dbReference type="SAM" id="Phobius"/>
    </source>
</evidence>
<keyword evidence="7 9" id="KW-0472">Membrane</keyword>
<keyword evidence="6 9" id="KW-1133">Transmembrane helix</keyword>
<feature type="transmembrane region" description="Helical" evidence="9">
    <location>
        <begin position="12"/>
        <end position="29"/>
    </location>
</feature>
<keyword evidence="11" id="KW-1185">Reference proteome</keyword>
<dbReference type="AlphaFoldDB" id="A0A556N6J0"/>
<feature type="transmembrane region" description="Helical" evidence="9">
    <location>
        <begin position="142"/>
        <end position="165"/>
    </location>
</feature>
<evidence type="ECO:0000256" key="4">
    <source>
        <dbReference type="ARBA" id="ARBA00022475"/>
    </source>
</evidence>
<dbReference type="OrthoDB" id="9793390at2"/>
<dbReference type="InterPro" id="IPR002549">
    <property type="entry name" value="AI-2E-like"/>
</dbReference>
<dbReference type="PANTHER" id="PTHR21716:SF53">
    <property type="entry name" value="PERMEASE PERM-RELATED"/>
    <property type="match status" value="1"/>
</dbReference>
<comment type="subcellular location">
    <subcellularLocation>
        <location evidence="1">Cell membrane</location>
        <topology evidence="1">Multi-pass membrane protein</topology>
    </subcellularLocation>
</comment>
<evidence type="ECO:0000256" key="6">
    <source>
        <dbReference type="ARBA" id="ARBA00022989"/>
    </source>
</evidence>
<dbReference type="Proteomes" id="UP000316008">
    <property type="component" value="Unassembled WGS sequence"/>
</dbReference>
<comment type="caution">
    <text evidence="10">The sequence shown here is derived from an EMBL/GenBank/DDBJ whole genome shotgun (WGS) entry which is preliminary data.</text>
</comment>
<feature type="transmembrane region" description="Helical" evidence="9">
    <location>
        <begin position="194"/>
        <end position="221"/>
    </location>
</feature>
<keyword evidence="5 9" id="KW-0812">Transmembrane</keyword>
<sequence>MENVHVNYQKRIFTILLLVVIAAIIYLGNDILFPIILAFIFGVLIRPIDAFFQHKWHFPKLLSVIITVAIAIIIFAAILLLLGFQLKDFFSDLPTLEKNMMKVIHDLGDWINKTFGVTNFQQEKIVKENFMKGGKFLSMKNFGSFTGALVNFILVPLYLFLFLFYRELLLGFLNKLVPPKSSERMQIIVNDIKVIIRMYILGLLLEIAIVATLTTLGLWLIGVKYALFLGLLVSLLNLIPYVGILVANFLSCLISLSNNPSLEQSVLGVIAVIGAVQLIDNNILLPRVVGSKVRINALASIICVIVGGSLAGVPGMFLAIPITAIIKVVFDAVPNLEPYGYLLGDEMPKALFWTKKKEVAKQIVKEQIRNPHPDKPKAKPKPKPKTE</sequence>
<dbReference type="PANTHER" id="PTHR21716">
    <property type="entry name" value="TRANSMEMBRANE PROTEIN"/>
    <property type="match status" value="1"/>
</dbReference>
<evidence type="ECO:0000313" key="10">
    <source>
        <dbReference type="EMBL" id="TSJ47738.1"/>
    </source>
</evidence>
<gene>
    <name evidence="10" type="ORF">FO442_01010</name>
</gene>
<proteinExistence type="inferred from homology"/>
<feature type="compositionally biased region" description="Basic and acidic residues" evidence="8">
    <location>
        <begin position="364"/>
        <end position="377"/>
    </location>
</feature>
<evidence type="ECO:0000256" key="7">
    <source>
        <dbReference type="ARBA" id="ARBA00023136"/>
    </source>
</evidence>
<evidence type="ECO:0000256" key="5">
    <source>
        <dbReference type="ARBA" id="ARBA00022692"/>
    </source>
</evidence>
<feature type="transmembrane region" description="Helical" evidence="9">
    <location>
        <begin position="227"/>
        <end position="254"/>
    </location>
</feature>
<evidence type="ECO:0000256" key="3">
    <source>
        <dbReference type="ARBA" id="ARBA00022448"/>
    </source>
</evidence>
<protein>
    <submittedName>
        <fullName evidence="10">AI-2E family transporter</fullName>
    </submittedName>
</protein>
<name>A0A556N6J0_9FLAO</name>
<accession>A0A556N6J0</accession>
<feature type="transmembrane region" description="Helical" evidence="9">
    <location>
        <begin position="297"/>
        <end position="320"/>
    </location>
</feature>
<comment type="similarity">
    <text evidence="2">Belongs to the autoinducer-2 exporter (AI-2E) (TC 2.A.86) family.</text>
</comment>
<organism evidence="10 11">
    <name type="scientific">Fluviicola chungangensis</name>
    <dbReference type="NCBI Taxonomy" id="2597671"/>
    <lineage>
        <taxon>Bacteria</taxon>
        <taxon>Pseudomonadati</taxon>
        <taxon>Bacteroidota</taxon>
        <taxon>Flavobacteriia</taxon>
        <taxon>Flavobacteriales</taxon>
        <taxon>Crocinitomicaceae</taxon>
        <taxon>Fluviicola</taxon>
    </lineage>
</organism>
<dbReference type="EMBL" id="VLPL01000001">
    <property type="protein sequence ID" value="TSJ47738.1"/>
    <property type="molecule type" value="Genomic_DNA"/>
</dbReference>
<feature type="region of interest" description="Disordered" evidence="8">
    <location>
        <begin position="364"/>
        <end position="387"/>
    </location>
</feature>
<feature type="transmembrane region" description="Helical" evidence="9">
    <location>
        <begin position="266"/>
        <end position="285"/>
    </location>
</feature>
<evidence type="ECO:0000256" key="2">
    <source>
        <dbReference type="ARBA" id="ARBA00009773"/>
    </source>
</evidence>
<dbReference type="Pfam" id="PF01594">
    <property type="entry name" value="AI-2E_transport"/>
    <property type="match status" value="1"/>
</dbReference>
<feature type="compositionally biased region" description="Basic residues" evidence="8">
    <location>
        <begin position="378"/>
        <end position="387"/>
    </location>
</feature>
<evidence type="ECO:0000313" key="11">
    <source>
        <dbReference type="Proteomes" id="UP000316008"/>
    </source>
</evidence>
<keyword evidence="3" id="KW-0813">Transport</keyword>
<dbReference type="RefSeq" id="WP_144331273.1">
    <property type="nucleotide sequence ID" value="NZ_VLPL01000001.1"/>
</dbReference>
<evidence type="ECO:0000256" key="8">
    <source>
        <dbReference type="SAM" id="MobiDB-lite"/>
    </source>
</evidence>
<dbReference type="GO" id="GO:0055085">
    <property type="term" value="P:transmembrane transport"/>
    <property type="evidence" value="ECO:0007669"/>
    <property type="project" value="TreeGrafter"/>
</dbReference>
<reference evidence="10 11" key="1">
    <citation type="submission" date="2019-07" db="EMBL/GenBank/DDBJ databases">
        <authorList>
            <person name="Huq M.A."/>
        </authorList>
    </citation>
    <scope>NUCLEOTIDE SEQUENCE [LARGE SCALE GENOMIC DNA]</scope>
    <source>
        <strain evidence="10 11">MAH-3</strain>
    </source>
</reference>
<dbReference type="GO" id="GO:0005886">
    <property type="term" value="C:plasma membrane"/>
    <property type="evidence" value="ECO:0007669"/>
    <property type="project" value="UniProtKB-SubCell"/>
</dbReference>
<keyword evidence="4" id="KW-1003">Cell membrane</keyword>